<dbReference type="Pfam" id="PF00276">
    <property type="entry name" value="Ribosomal_L23"/>
    <property type="match status" value="1"/>
</dbReference>
<dbReference type="InterPro" id="IPR012678">
    <property type="entry name" value="Ribosomal_uL23/eL15/eS24_sf"/>
</dbReference>
<sequence>MSNYRDIIKAPIVTEKSADLAQNQNTITFSVDVNANKTQIKQAIEKIFNVKVESVNTVNVKPKKKRIGRYAGKTNKVKKAIVKLAEGSSIELN</sequence>
<evidence type="ECO:0000256" key="6">
    <source>
        <dbReference type="HAMAP-Rule" id="MF_01369"/>
    </source>
</evidence>
<organism evidence="7 8">
    <name type="scientific">Candidatus Fimihabitans intestinipullorum</name>
    <dbReference type="NCBI Taxonomy" id="2840820"/>
    <lineage>
        <taxon>Bacteria</taxon>
        <taxon>Bacillati</taxon>
        <taxon>Mycoplasmatota</taxon>
        <taxon>Mycoplasmatota incertae sedis</taxon>
        <taxon>Candidatus Fimihabitans</taxon>
    </lineage>
</organism>
<keyword evidence="4 6" id="KW-0689">Ribosomal protein</keyword>
<evidence type="ECO:0000256" key="2">
    <source>
        <dbReference type="ARBA" id="ARBA00022730"/>
    </source>
</evidence>
<evidence type="ECO:0000256" key="1">
    <source>
        <dbReference type="ARBA" id="ARBA00006700"/>
    </source>
</evidence>
<reference evidence="7" key="1">
    <citation type="submission" date="2020-10" db="EMBL/GenBank/DDBJ databases">
        <authorList>
            <person name="Gilroy R."/>
        </authorList>
    </citation>
    <scope>NUCLEOTIDE SEQUENCE</scope>
    <source>
        <strain evidence="7">CHK197-8231</strain>
    </source>
</reference>
<dbReference type="EMBL" id="DVML01000034">
    <property type="protein sequence ID" value="HIU23114.1"/>
    <property type="molecule type" value="Genomic_DNA"/>
</dbReference>
<dbReference type="NCBIfam" id="NF004363">
    <property type="entry name" value="PRK05738.2-4"/>
    <property type="match status" value="1"/>
</dbReference>
<gene>
    <name evidence="6 7" type="primary">rplW</name>
    <name evidence="7" type="ORF">IAD49_05975</name>
</gene>
<dbReference type="InterPro" id="IPR012677">
    <property type="entry name" value="Nucleotide-bd_a/b_plait_sf"/>
</dbReference>
<evidence type="ECO:0000313" key="8">
    <source>
        <dbReference type="Proteomes" id="UP000824087"/>
    </source>
</evidence>
<dbReference type="SUPFAM" id="SSF54189">
    <property type="entry name" value="Ribosomal proteins S24e, L23 and L15e"/>
    <property type="match status" value="1"/>
</dbReference>
<dbReference type="GO" id="GO:1990904">
    <property type="term" value="C:ribonucleoprotein complex"/>
    <property type="evidence" value="ECO:0007669"/>
    <property type="project" value="UniProtKB-KW"/>
</dbReference>
<comment type="caution">
    <text evidence="7">The sequence shown here is derived from an EMBL/GenBank/DDBJ whole genome shotgun (WGS) entry which is preliminary data.</text>
</comment>
<dbReference type="HAMAP" id="MF_01369_B">
    <property type="entry name" value="Ribosomal_uL23_B"/>
    <property type="match status" value="1"/>
</dbReference>
<name>A0A9D1HVF2_9BACT</name>
<evidence type="ECO:0000256" key="4">
    <source>
        <dbReference type="ARBA" id="ARBA00022980"/>
    </source>
</evidence>
<accession>A0A9D1HVF2</accession>
<dbReference type="Gene3D" id="3.30.70.330">
    <property type="match status" value="1"/>
</dbReference>
<comment type="subunit">
    <text evidence="6">Part of the 50S ribosomal subunit. Contacts protein L29, and trigger factor when it is bound to the ribosome.</text>
</comment>
<dbReference type="GO" id="GO:0005840">
    <property type="term" value="C:ribosome"/>
    <property type="evidence" value="ECO:0007669"/>
    <property type="project" value="UniProtKB-KW"/>
</dbReference>
<proteinExistence type="inferred from homology"/>
<keyword evidence="5 6" id="KW-0687">Ribonucleoprotein</keyword>
<evidence type="ECO:0000256" key="5">
    <source>
        <dbReference type="ARBA" id="ARBA00023274"/>
    </source>
</evidence>
<evidence type="ECO:0000256" key="3">
    <source>
        <dbReference type="ARBA" id="ARBA00022884"/>
    </source>
</evidence>
<evidence type="ECO:0000313" key="7">
    <source>
        <dbReference type="EMBL" id="HIU23114.1"/>
    </source>
</evidence>
<keyword evidence="3 6" id="KW-0694">RNA-binding</keyword>
<dbReference type="AlphaFoldDB" id="A0A9D1HVF2"/>
<dbReference type="PANTHER" id="PTHR11620">
    <property type="entry name" value="60S RIBOSOMAL PROTEIN L23A"/>
    <property type="match status" value="1"/>
</dbReference>
<dbReference type="Proteomes" id="UP000824087">
    <property type="component" value="Unassembled WGS sequence"/>
</dbReference>
<dbReference type="FunFam" id="3.30.70.330:FF:000001">
    <property type="entry name" value="50S ribosomal protein L23"/>
    <property type="match status" value="1"/>
</dbReference>
<dbReference type="GO" id="GO:0003735">
    <property type="term" value="F:structural constituent of ribosome"/>
    <property type="evidence" value="ECO:0007669"/>
    <property type="project" value="InterPro"/>
</dbReference>
<dbReference type="GO" id="GO:0006412">
    <property type="term" value="P:translation"/>
    <property type="evidence" value="ECO:0007669"/>
    <property type="project" value="UniProtKB-UniRule"/>
</dbReference>
<comment type="similarity">
    <text evidence="1 6">Belongs to the universal ribosomal protein uL23 family.</text>
</comment>
<dbReference type="InterPro" id="IPR013025">
    <property type="entry name" value="Ribosomal_uL23-like"/>
</dbReference>
<protein>
    <recommendedName>
        <fullName evidence="6">Large ribosomal subunit protein uL23</fullName>
    </recommendedName>
</protein>
<dbReference type="GO" id="GO:0019843">
    <property type="term" value="F:rRNA binding"/>
    <property type="evidence" value="ECO:0007669"/>
    <property type="project" value="UniProtKB-UniRule"/>
</dbReference>
<keyword evidence="2 6" id="KW-0699">rRNA-binding</keyword>
<comment type="function">
    <text evidence="6">One of the early assembly proteins it binds 23S rRNA. One of the proteins that surrounds the polypeptide exit tunnel on the outside of the ribosome. Forms the main docking site for trigger factor binding to the ribosome.</text>
</comment>
<reference evidence="7" key="2">
    <citation type="journal article" date="2021" name="PeerJ">
        <title>Extensive microbial diversity within the chicken gut microbiome revealed by metagenomics and culture.</title>
        <authorList>
            <person name="Gilroy R."/>
            <person name="Ravi A."/>
            <person name="Getino M."/>
            <person name="Pursley I."/>
            <person name="Horton D.L."/>
            <person name="Alikhan N.F."/>
            <person name="Baker D."/>
            <person name="Gharbi K."/>
            <person name="Hall N."/>
            <person name="Watson M."/>
            <person name="Adriaenssens E.M."/>
            <person name="Foster-Nyarko E."/>
            <person name="Jarju S."/>
            <person name="Secka A."/>
            <person name="Antonio M."/>
            <person name="Oren A."/>
            <person name="Chaudhuri R.R."/>
            <person name="La Ragione R."/>
            <person name="Hildebrand F."/>
            <person name="Pallen M.J."/>
        </authorList>
    </citation>
    <scope>NUCLEOTIDE SEQUENCE</scope>
    <source>
        <strain evidence="7">CHK197-8231</strain>
    </source>
</reference>
<dbReference type="NCBIfam" id="NF004359">
    <property type="entry name" value="PRK05738.1-3"/>
    <property type="match status" value="1"/>
</dbReference>